<dbReference type="RefSeq" id="WP_210221748.1">
    <property type="nucleotide sequence ID" value="NZ_CP072801.1"/>
</dbReference>
<evidence type="ECO:0000313" key="2">
    <source>
        <dbReference type="EMBL" id="QTR45331.1"/>
    </source>
</evidence>
<name>A0ABX7WQF8_9GAMM</name>
<gene>
    <name evidence="2" type="ORF">J9253_15155</name>
</gene>
<accession>A0ABX7WQF8</accession>
<feature type="chain" id="PRO_5045069192" description="Lipoprotein" evidence="1">
    <location>
        <begin position="21"/>
        <end position="113"/>
    </location>
</feature>
<keyword evidence="3" id="KW-1185">Reference proteome</keyword>
<evidence type="ECO:0008006" key="4">
    <source>
        <dbReference type="Google" id="ProtNLM"/>
    </source>
</evidence>
<evidence type="ECO:0000256" key="1">
    <source>
        <dbReference type="SAM" id="SignalP"/>
    </source>
</evidence>
<proteinExistence type="predicted"/>
<feature type="signal peptide" evidence="1">
    <location>
        <begin position="1"/>
        <end position="20"/>
    </location>
</feature>
<dbReference type="EMBL" id="CP072801">
    <property type="protein sequence ID" value="QTR45331.1"/>
    <property type="molecule type" value="Genomic_DNA"/>
</dbReference>
<organism evidence="2 3">
    <name type="scientific">Thiothrix litoralis</name>
    <dbReference type="NCBI Taxonomy" id="2891210"/>
    <lineage>
        <taxon>Bacteria</taxon>
        <taxon>Pseudomonadati</taxon>
        <taxon>Pseudomonadota</taxon>
        <taxon>Gammaproteobacteria</taxon>
        <taxon>Thiotrichales</taxon>
        <taxon>Thiotrichaceae</taxon>
        <taxon>Thiothrix</taxon>
    </lineage>
</organism>
<reference evidence="2 3" key="1">
    <citation type="submission" date="2021-04" db="EMBL/GenBank/DDBJ databases">
        <title>Genomics, taxonomy and metabolism of representatives of sulfur bacteria of the genus Thiothrix: Thiothrix fructosivorans QT, Thiothrix unzii A1T and three new species, Thiothrix subterranea sp. nov., Thiothrix litoralis sp. nov. and 'Candidatus Thiothrix anitrata' sp. nov.</title>
        <authorList>
            <person name="Ravin N.V."/>
            <person name="Smolyakov D."/>
            <person name="Rudenko T.S."/>
            <person name="Mardanov A.V."/>
            <person name="Beletsky A.V."/>
            <person name="Markov N.D."/>
            <person name="Fomenkov A.I."/>
            <person name="Roberts R.J."/>
            <person name="Karnachuk O.V."/>
            <person name="Novikov A."/>
            <person name="Grabovich M.Y."/>
        </authorList>
    </citation>
    <scope>NUCLEOTIDE SEQUENCE [LARGE SCALE GENOMIC DNA]</scope>
    <source>
        <strain evidence="2 3">AS</strain>
    </source>
</reference>
<evidence type="ECO:0000313" key="3">
    <source>
        <dbReference type="Proteomes" id="UP000672039"/>
    </source>
</evidence>
<keyword evidence="1" id="KW-0732">Signal</keyword>
<dbReference type="Proteomes" id="UP000672039">
    <property type="component" value="Chromosome"/>
</dbReference>
<dbReference type="PROSITE" id="PS51257">
    <property type="entry name" value="PROKAR_LIPOPROTEIN"/>
    <property type="match status" value="1"/>
</dbReference>
<sequence length="113" mass="12586">MKWTTLLLTLSLLLGLGACTQETQNKIGREINNWTGVSGVLEVYAGEKVVRRFIKVDKISTAAGTTSGTERPYRFGYGILDANLNGVADSDEKKVYFEFSDYSTNYIFFENPA</sequence>
<protein>
    <recommendedName>
        <fullName evidence="4">Lipoprotein</fullName>
    </recommendedName>
</protein>